<dbReference type="OrthoDB" id="3542212at2759"/>
<dbReference type="PANTHER" id="PTHR42052">
    <property type="entry name" value="ABM DOMAIN-CONTAINING PROTEIN"/>
    <property type="match status" value="1"/>
</dbReference>
<keyword evidence="2" id="KW-1185">Reference proteome</keyword>
<evidence type="ECO:0000313" key="2">
    <source>
        <dbReference type="Proteomes" id="UP000298327"/>
    </source>
</evidence>
<dbReference type="SUPFAM" id="SSF54909">
    <property type="entry name" value="Dimeric alpha+beta barrel"/>
    <property type="match status" value="1"/>
</dbReference>
<evidence type="ECO:0000313" key="1">
    <source>
        <dbReference type="EMBL" id="TFY56789.1"/>
    </source>
</evidence>
<comment type="caution">
    <text evidence="1">The sequence shown here is derived from an EMBL/GenBank/DDBJ whole genome shotgun (WGS) entry which is preliminary data.</text>
</comment>
<dbReference type="InterPro" id="IPR011008">
    <property type="entry name" value="Dimeric_a/b-barrel"/>
</dbReference>
<dbReference type="Proteomes" id="UP000298327">
    <property type="component" value="Unassembled WGS sequence"/>
</dbReference>
<sequence length="187" mass="20699">MPDSLTAKSNPHLPVIQAMPVTEVAILNFIPPHDIHTPALLPLFRFLSERQSAWSGFPLRFFQNASKEGEIYLVSGWKDVPAHNGWIASDANQELLTLLKSYLTVASLMHLEIDITGFPDEVTGLRGWGRSEGDGDEGGDKVIWRAEGKDAEGKEDGVWRLIGYGKGFEEVTSDTAITPLKRIDLDQ</sequence>
<evidence type="ECO:0008006" key="3">
    <source>
        <dbReference type="Google" id="ProtNLM"/>
    </source>
</evidence>
<dbReference type="EMBL" id="SEOQ01000799">
    <property type="protein sequence ID" value="TFY56789.1"/>
    <property type="molecule type" value="Genomic_DNA"/>
</dbReference>
<dbReference type="AlphaFoldDB" id="A0A4Y9Y7I8"/>
<reference evidence="1 2" key="1">
    <citation type="submission" date="2019-02" db="EMBL/GenBank/DDBJ databases">
        <title>Genome sequencing of the rare red list fungi Dentipellis fragilis.</title>
        <authorList>
            <person name="Buettner E."/>
            <person name="Kellner H."/>
        </authorList>
    </citation>
    <scope>NUCLEOTIDE SEQUENCE [LARGE SCALE GENOMIC DNA]</scope>
    <source>
        <strain evidence="1 2">DSM 105465</strain>
    </source>
</reference>
<dbReference type="PANTHER" id="PTHR42052:SF1">
    <property type="entry name" value="ABM DOMAIN-CONTAINING PROTEIN"/>
    <property type="match status" value="1"/>
</dbReference>
<gene>
    <name evidence="1" type="ORF">EVG20_g8793</name>
</gene>
<name>A0A4Y9Y7I8_9AGAM</name>
<protein>
    <recommendedName>
        <fullName evidence="3">ABM domain-containing protein</fullName>
    </recommendedName>
</protein>
<accession>A0A4Y9Y7I8</accession>
<proteinExistence type="predicted"/>
<organism evidence="1 2">
    <name type="scientific">Dentipellis fragilis</name>
    <dbReference type="NCBI Taxonomy" id="205917"/>
    <lineage>
        <taxon>Eukaryota</taxon>
        <taxon>Fungi</taxon>
        <taxon>Dikarya</taxon>
        <taxon>Basidiomycota</taxon>
        <taxon>Agaricomycotina</taxon>
        <taxon>Agaricomycetes</taxon>
        <taxon>Russulales</taxon>
        <taxon>Hericiaceae</taxon>
        <taxon>Dentipellis</taxon>
    </lineage>
</organism>